<accession>A0A4P6XIJ9</accession>
<dbReference type="GO" id="GO:0033617">
    <property type="term" value="P:mitochondrial respiratory chain complex IV assembly"/>
    <property type="evidence" value="ECO:0007669"/>
    <property type="project" value="TreeGrafter"/>
</dbReference>
<dbReference type="STRING" id="2163413.A0A4P6XIJ9"/>
<proteinExistence type="inferred from homology"/>
<reference evidence="9" key="1">
    <citation type="submission" date="2019-03" db="EMBL/GenBank/DDBJ databases">
        <title>Snf2 controls pulcherriminic acid biosynthesis and connects pigmentation and antifungal activity of the yeast Metschnikowia pulcherrima.</title>
        <authorList>
            <person name="Gore-Lloyd D."/>
            <person name="Sumann I."/>
            <person name="Brachmann A.O."/>
            <person name="Schneeberger K."/>
            <person name="Ortiz-Merino R.A."/>
            <person name="Moreno-Beltran M."/>
            <person name="Schlaefli M."/>
            <person name="Kirner P."/>
            <person name="Santos Kron A."/>
            <person name="Wolfe K.H."/>
            <person name="Piel J."/>
            <person name="Ahrens C.H."/>
            <person name="Henk D."/>
            <person name="Freimoser F.M."/>
        </authorList>
    </citation>
    <scope>NUCLEOTIDE SEQUENCE [LARGE SCALE GENOMIC DNA]</scope>
    <source>
        <strain evidence="9">APC 1.2</strain>
    </source>
</reference>
<dbReference type="InterPro" id="IPR001708">
    <property type="entry name" value="YidC/ALB3/OXA1/COX18"/>
</dbReference>
<dbReference type="GO" id="GO:0032977">
    <property type="term" value="F:membrane insertase activity"/>
    <property type="evidence" value="ECO:0007669"/>
    <property type="project" value="InterPro"/>
</dbReference>
<dbReference type="CDD" id="cd20069">
    <property type="entry name" value="5TM_Oxa1-like"/>
    <property type="match status" value="1"/>
</dbReference>
<evidence type="ECO:0000256" key="2">
    <source>
        <dbReference type="ARBA" id="ARBA00009877"/>
    </source>
</evidence>
<dbReference type="Proteomes" id="UP000292447">
    <property type="component" value="Chromosome I"/>
</dbReference>
<organism evidence="8 9">
    <name type="scientific">Metschnikowia aff. pulcherrima</name>
    <dbReference type="NCBI Taxonomy" id="2163413"/>
    <lineage>
        <taxon>Eukaryota</taxon>
        <taxon>Fungi</taxon>
        <taxon>Dikarya</taxon>
        <taxon>Ascomycota</taxon>
        <taxon>Saccharomycotina</taxon>
        <taxon>Pichiomycetes</taxon>
        <taxon>Metschnikowiaceae</taxon>
        <taxon>Metschnikowia</taxon>
    </lineage>
</organism>
<comment type="similarity">
    <text evidence="2 6">Belongs to the OXA1/ALB3/YidC family.</text>
</comment>
<evidence type="ECO:0000256" key="4">
    <source>
        <dbReference type="ARBA" id="ARBA00022989"/>
    </source>
</evidence>
<keyword evidence="5" id="KW-0472">Membrane</keyword>
<evidence type="ECO:0000259" key="7">
    <source>
        <dbReference type="Pfam" id="PF02096"/>
    </source>
</evidence>
<evidence type="ECO:0000313" key="8">
    <source>
        <dbReference type="EMBL" id="QBM85441.1"/>
    </source>
</evidence>
<dbReference type="GO" id="GO:0032979">
    <property type="term" value="P:protein insertion into mitochondrial inner membrane from matrix"/>
    <property type="evidence" value="ECO:0007669"/>
    <property type="project" value="TreeGrafter"/>
</dbReference>
<evidence type="ECO:0000313" key="9">
    <source>
        <dbReference type="Proteomes" id="UP000292447"/>
    </source>
</evidence>
<keyword evidence="4" id="KW-1133">Transmembrane helix</keyword>
<comment type="subcellular location">
    <subcellularLocation>
        <location evidence="1 6">Membrane</location>
        <topology evidence="1 6">Multi-pass membrane protein</topology>
    </subcellularLocation>
</comment>
<evidence type="ECO:0000256" key="3">
    <source>
        <dbReference type="ARBA" id="ARBA00022692"/>
    </source>
</evidence>
<evidence type="ECO:0000256" key="1">
    <source>
        <dbReference type="ARBA" id="ARBA00004141"/>
    </source>
</evidence>
<gene>
    <name evidence="8" type="primary">MPUL0A00590</name>
    <name evidence="8" type="ORF">METSCH_A00590</name>
</gene>
<keyword evidence="3 6" id="KW-0812">Transmembrane</keyword>
<evidence type="ECO:0000256" key="6">
    <source>
        <dbReference type="RuleBase" id="RU003945"/>
    </source>
</evidence>
<sequence>MLLTVRTVRPGCTALGLLPKQSFRLLPQIACNARPSRNYSIDPSLIVNTLSESLQQIHAYTGLPWYAFIPLTTFGLRAIWTFPLAVLQRLRVQKQNSLRPIVAATGPAVRLNLAKKALSAATTPTSAVTSVLSPAKKMRYEEIMVLSTKEVRRRQKKLFKEHGVQLYKNFLLPLAQIPLWVCMSMTFRDLSGWSSLDAVANKPLDPTLYSEGALWFADLTILDPFHIFPMAVGIIALVNVEWTFKTFDLLKASTRRKLIRPTITDSLANVSRMAVVFLMAISLHAPSALTLYWLSSQLFSFIQNIFLDLMLPISFTPKTRLNSRKQRTADAVNVVNNKAGQS</sequence>
<name>A0A4P6XIJ9_9ASCO</name>
<keyword evidence="9" id="KW-1185">Reference proteome</keyword>
<feature type="domain" description="Membrane insertase YidC/Oxa/ALB C-terminal" evidence="7">
    <location>
        <begin position="148"/>
        <end position="307"/>
    </location>
</feature>
<dbReference type="PANTHER" id="PTHR12428">
    <property type="entry name" value="OXA1"/>
    <property type="match status" value="1"/>
</dbReference>
<protein>
    <submittedName>
        <fullName evidence="8">Inner membrane protein COX18</fullName>
    </submittedName>
</protein>
<dbReference type="InterPro" id="IPR028055">
    <property type="entry name" value="YidC/Oxa/ALB_C"/>
</dbReference>
<dbReference type="GO" id="GO:0005743">
    <property type="term" value="C:mitochondrial inner membrane"/>
    <property type="evidence" value="ECO:0007669"/>
    <property type="project" value="TreeGrafter"/>
</dbReference>
<evidence type="ECO:0000256" key="5">
    <source>
        <dbReference type="ARBA" id="ARBA00023136"/>
    </source>
</evidence>
<dbReference type="AlphaFoldDB" id="A0A4P6XIJ9"/>
<dbReference type="PANTHER" id="PTHR12428:SF65">
    <property type="entry name" value="CYTOCHROME C OXIDASE ASSEMBLY PROTEIN COX18, MITOCHONDRIAL"/>
    <property type="match status" value="1"/>
</dbReference>
<dbReference type="Pfam" id="PF02096">
    <property type="entry name" value="60KD_IMP"/>
    <property type="match status" value="1"/>
</dbReference>
<dbReference type="EMBL" id="CP034456">
    <property type="protein sequence ID" value="QBM85441.1"/>
    <property type="molecule type" value="Genomic_DNA"/>
</dbReference>